<evidence type="ECO:0000256" key="2">
    <source>
        <dbReference type="ARBA" id="ARBA00005947"/>
    </source>
</evidence>
<dbReference type="EMBL" id="CP012342">
    <property type="protein sequence ID" value="AKV58387.1"/>
    <property type="molecule type" value="Genomic_DNA"/>
</dbReference>
<comment type="similarity">
    <text evidence="2">Belongs to the histone deacetylase family.</text>
</comment>
<dbReference type="Proteomes" id="UP000060016">
    <property type="component" value="Chromosome"/>
</dbReference>
<dbReference type="InterPro" id="IPR037138">
    <property type="entry name" value="His_deacetylse_dom_sf"/>
</dbReference>
<organism evidence="5 6">
    <name type="scientific">Corynebacterium riegelii</name>
    <dbReference type="NCBI Taxonomy" id="156976"/>
    <lineage>
        <taxon>Bacteria</taxon>
        <taxon>Bacillati</taxon>
        <taxon>Actinomycetota</taxon>
        <taxon>Actinomycetes</taxon>
        <taxon>Mycobacteriales</taxon>
        <taxon>Corynebacteriaceae</taxon>
        <taxon>Corynebacterium</taxon>
    </lineage>
</organism>
<dbReference type="InterPro" id="IPR000286">
    <property type="entry name" value="HDACs"/>
</dbReference>
<dbReference type="KEGG" id="crie:AK829_03500"/>
<dbReference type="GO" id="GO:0004407">
    <property type="term" value="F:histone deacetylase activity"/>
    <property type="evidence" value="ECO:0007669"/>
    <property type="project" value="TreeGrafter"/>
</dbReference>
<keyword evidence="6" id="KW-1185">Reference proteome</keyword>
<dbReference type="InterPro" id="IPR023801">
    <property type="entry name" value="His_deacetylse_dom"/>
</dbReference>
<dbReference type="InterPro" id="IPR023696">
    <property type="entry name" value="Ureohydrolase_dom_sf"/>
</dbReference>
<dbReference type="PRINTS" id="PR01270">
    <property type="entry name" value="HDASUPER"/>
</dbReference>
<evidence type="ECO:0000256" key="4">
    <source>
        <dbReference type="ARBA" id="ARBA00022627"/>
    </source>
</evidence>
<dbReference type="PATRIC" id="fig|156976.3.peg.690"/>
<dbReference type="STRING" id="156976.AK829_03500"/>
<dbReference type="UniPathway" id="UPA00040"/>
<sequence>MSQPLSMKPLLINAEEMRRYSLGPGHPMGPDRVKLALNVAEYFHMLDLFDIYSPQPLSTALLQLVHTREYIEATRAEVAAKRFGLGTDDNPISHGLSTVASCIAAGTVEAARAVWQGETRRAVNLAGGLHHAAADRMEGFCMYNDAAIAIRWLLEQGATRIAYIDLDAHHGDGVEKIFWDDPRVLTISVHESGIYLYPHTGYAHEIGGQGAQGTAVNLALSKNADDSEWLQGIHSLIPALLKQFRPELLVTQHGADPHRADPLADLEVSIDAMAHAYRSLAVWADQYAGGKWVALGGGGYTLDSVARAWTQLLAAVAGVELEASASMPNGWDGSLTLGDAGVTTQFAEYDPKRVLTSRPSTSLIQTSRAVFPYWGIQPYG</sequence>
<name>A0A0K1RAD1_9CORY</name>
<dbReference type="CDD" id="cd09994">
    <property type="entry name" value="HDAC_AcuC_like"/>
    <property type="match status" value="1"/>
</dbReference>
<reference evidence="5 6" key="1">
    <citation type="submission" date="2015-08" db="EMBL/GenBank/DDBJ databases">
        <authorList>
            <person name="Babu N.S."/>
            <person name="Beckwith C.J."/>
            <person name="Beseler K.G."/>
            <person name="Brison A."/>
            <person name="Carone J.V."/>
            <person name="Caskin T.P."/>
            <person name="Diamond M."/>
            <person name="Durham M.E."/>
            <person name="Foxe J.M."/>
            <person name="Go M."/>
            <person name="Henderson B.A."/>
            <person name="Jones I.B."/>
            <person name="McGettigan J.A."/>
            <person name="Micheletti S.J."/>
            <person name="Nasrallah M.E."/>
            <person name="Ortiz D."/>
            <person name="Piller C.R."/>
            <person name="Privatt S.R."/>
            <person name="Schneider S.L."/>
            <person name="Sharp S."/>
            <person name="Smith T.C."/>
            <person name="Stanton J.D."/>
            <person name="Ullery H.E."/>
            <person name="Wilson R.J."/>
            <person name="Serrano M.G."/>
            <person name="Buck G."/>
            <person name="Lee V."/>
            <person name="Wang Y."/>
            <person name="Carvalho R."/>
            <person name="Voegtly L."/>
            <person name="Shi R."/>
            <person name="Duckworth R."/>
            <person name="Johnson A."/>
            <person name="Loviza R."/>
            <person name="Walstead R."/>
            <person name="Shah Z."/>
            <person name="Kiflezghi M."/>
            <person name="Wade K."/>
            <person name="Ball S.L."/>
            <person name="Bradley K.W."/>
            <person name="Asai D.J."/>
            <person name="Bowman C.A."/>
            <person name="Russell D.A."/>
            <person name="Pope W.H."/>
            <person name="Jacobs-Sera D."/>
            <person name="Hendrix R.W."/>
            <person name="Hatfull G.F."/>
        </authorList>
    </citation>
    <scope>NUCLEOTIDE SEQUENCE [LARGE SCALE GENOMIC DNA]</scope>
    <source>
        <strain evidence="5 6">PUDD_83A45</strain>
    </source>
</reference>
<comment type="pathway">
    <text evidence="1">Ketone degradation; acetoin degradation.</text>
</comment>
<accession>A0A0K1RAD1</accession>
<dbReference type="GO" id="GO:0045150">
    <property type="term" value="P:acetoin catabolic process"/>
    <property type="evidence" value="ECO:0007669"/>
    <property type="project" value="UniProtKB-UniPathway"/>
</dbReference>
<evidence type="ECO:0000313" key="5">
    <source>
        <dbReference type="EMBL" id="AKV58387.1"/>
    </source>
</evidence>
<gene>
    <name evidence="5" type="ORF">AK829_03500</name>
</gene>
<dbReference type="Pfam" id="PF00850">
    <property type="entry name" value="Hist_deacetyl"/>
    <property type="match status" value="1"/>
</dbReference>
<protein>
    <recommendedName>
        <fullName evidence="3">Acetoin utilization protein AcuC</fullName>
    </recommendedName>
</protein>
<dbReference type="GO" id="GO:0040029">
    <property type="term" value="P:epigenetic regulation of gene expression"/>
    <property type="evidence" value="ECO:0007669"/>
    <property type="project" value="TreeGrafter"/>
</dbReference>
<evidence type="ECO:0000256" key="1">
    <source>
        <dbReference type="ARBA" id="ARBA00005101"/>
    </source>
</evidence>
<dbReference type="PANTHER" id="PTHR10625:SF10">
    <property type="entry name" value="HISTONE DEACETYLASE HDAC1"/>
    <property type="match status" value="1"/>
</dbReference>
<evidence type="ECO:0000313" key="6">
    <source>
        <dbReference type="Proteomes" id="UP000060016"/>
    </source>
</evidence>
<keyword evidence="4" id="KW-0006">Acetoin catabolism</keyword>
<dbReference type="PANTHER" id="PTHR10625">
    <property type="entry name" value="HISTONE DEACETYLASE HDAC1-RELATED"/>
    <property type="match status" value="1"/>
</dbReference>
<proteinExistence type="inferred from homology"/>
<dbReference type="SUPFAM" id="SSF52768">
    <property type="entry name" value="Arginase/deacetylase"/>
    <property type="match status" value="1"/>
</dbReference>
<dbReference type="InterPro" id="IPR003085">
    <property type="entry name" value="AcuC"/>
</dbReference>
<dbReference type="Gene3D" id="3.40.800.20">
    <property type="entry name" value="Histone deacetylase domain"/>
    <property type="match status" value="1"/>
</dbReference>
<evidence type="ECO:0000256" key="3">
    <source>
        <dbReference type="ARBA" id="ARBA00020218"/>
    </source>
</evidence>
<dbReference type="AlphaFoldDB" id="A0A0K1RAD1"/>